<organism evidence="1 2">
    <name type="scientific">Orbilia oligospora</name>
    <name type="common">Nematode-trapping fungus</name>
    <name type="synonym">Arthrobotrys oligospora</name>
    <dbReference type="NCBI Taxonomy" id="2813651"/>
    <lineage>
        <taxon>Eukaryota</taxon>
        <taxon>Fungi</taxon>
        <taxon>Dikarya</taxon>
        <taxon>Ascomycota</taxon>
        <taxon>Pezizomycotina</taxon>
        <taxon>Orbiliomycetes</taxon>
        <taxon>Orbiliales</taxon>
        <taxon>Orbiliaceae</taxon>
        <taxon>Orbilia</taxon>
    </lineage>
</organism>
<proteinExistence type="predicted"/>
<dbReference type="EMBL" id="SOZJ01000007">
    <property type="protein sequence ID" value="TGJ64451.1"/>
    <property type="molecule type" value="Genomic_DNA"/>
</dbReference>
<evidence type="ECO:0000313" key="1">
    <source>
        <dbReference type="EMBL" id="TGJ64451.1"/>
    </source>
</evidence>
<name>A0A7C8TWZ8_ORBOL</name>
<dbReference type="AlphaFoldDB" id="A0A7C8TWZ8"/>
<protein>
    <submittedName>
        <fullName evidence="1">Uncharacterized protein</fullName>
    </submittedName>
</protein>
<comment type="caution">
    <text evidence="1">The sequence shown here is derived from an EMBL/GenBank/DDBJ whole genome shotgun (WGS) entry which is preliminary data.</text>
</comment>
<reference evidence="1 2" key="1">
    <citation type="submission" date="2019-03" db="EMBL/GenBank/DDBJ databases">
        <title>Nematode-trapping fungi genome.</title>
        <authorList>
            <person name="Vidal-Diez De Ulzurrun G."/>
        </authorList>
    </citation>
    <scope>NUCLEOTIDE SEQUENCE [LARGE SCALE GENOMIC DNA]</scope>
    <source>
        <strain evidence="1 2">TWF154</strain>
    </source>
</reference>
<accession>A0A7C8TWZ8</accession>
<sequence length="323" mass="32686">MKPFSHDIGLLVPFFIFLLAGLLGVGTGSLIANPAASPQLLGGILGPILDPILGGGGGGGAASPPLYDFFLGLARNVLDPALGTDLAGQIMPGTTLDGGRGILGPEVCALFNCAVNPSGGPVQGGSDTLSQVAALLDRLLGTNIVRVIQGGATSRDVNGLVGPLVCLLFSCSIGPQVTTTLTATSTATSVSTFTISTTRFSTTTLTTTCSPTTLTSSIFTTTTNFVTLTSSTTATVFATRTSVVAGPATTITSTSCSTYKTTYTQAAPAVTKTSTVTQTAPAITYTTTATLQGYPVTKTVTSTWTSTVTKCTSSSRPYRRGVS</sequence>
<gene>
    <name evidence="1" type="ORF">EYR41_010504</name>
</gene>
<dbReference type="Proteomes" id="UP000297595">
    <property type="component" value="Unassembled WGS sequence"/>
</dbReference>
<evidence type="ECO:0000313" key="2">
    <source>
        <dbReference type="Proteomes" id="UP000297595"/>
    </source>
</evidence>